<dbReference type="PANTHER" id="PTHR43364:SF4">
    <property type="entry name" value="NAD(P)-LINKED OXIDOREDUCTASE SUPERFAMILY PROTEIN"/>
    <property type="match status" value="1"/>
</dbReference>
<dbReference type="InterPro" id="IPR023210">
    <property type="entry name" value="NADP_OxRdtase_dom"/>
</dbReference>
<evidence type="ECO:0000313" key="3">
    <source>
        <dbReference type="EMBL" id="MFC3997488.1"/>
    </source>
</evidence>
<name>A0ABV8FS03_9ACTN</name>
<dbReference type="InterPro" id="IPR036812">
    <property type="entry name" value="NAD(P)_OxRdtase_dom_sf"/>
</dbReference>
<organism evidence="3 4">
    <name type="scientific">Nocardiopsis sediminis</name>
    <dbReference type="NCBI Taxonomy" id="1778267"/>
    <lineage>
        <taxon>Bacteria</taxon>
        <taxon>Bacillati</taxon>
        <taxon>Actinomycetota</taxon>
        <taxon>Actinomycetes</taxon>
        <taxon>Streptosporangiales</taxon>
        <taxon>Nocardiopsidaceae</taxon>
        <taxon>Nocardiopsis</taxon>
    </lineage>
</organism>
<dbReference type="PROSITE" id="PS00062">
    <property type="entry name" value="ALDOKETO_REDUCTASE_2"/>
    <property type="match status" value="1"/>
</dbReference>
<reference evidence="4" key="1">
    <citation type="journal article" date="2019" name="Int. J. Syst. Evol. Microbiol.">
        <title>The Global Catalogue of Microorganisms (GCM) 10K type strain sequencing project: providing services to taxonomists for standard genome sequencing and annotation.</title>
        <authorList>
            <consortium name="The Broad Institute Genomics Platform"/>
            <consortium name="The Broad Institute Genome Sequencing Center for Infectious Disease"/>
            <person name="Wu L."/>
            <person name="Ma J."/>
        </authorList>
    </citation>
    <scope>NUCLEOTIDE SEQUENCE [LARGE SCALE GENOMIC DNA]</scope>
    <source>
        <strain evidence="4">TBRC 1826</strain>
    </source>
</reference>
<feature type="domain" description="NADP-dependent oxidoreductase" evidence="2">
    <location>
        <begin position="15"/>
        <end position="317"/>
    </location>
</feature>
<dbReference type="RefSeq" id="WP_378534488.1">
    <property type="nucleotide sequence ID" value="NZ_JBHSBH010000010.1"/>
</dbReference>
<dbReference type="Proteomes" id="UP001595847">
    <property type="component" value="Unassembled WGS sequence"/>
</dbReference>
<gene>
    <name evidence="3" type="ORF">ACFOVU_16265</name>
</gene>
<proteinExistence type="predicted"/>
<evidence type="ECO:0000313" key="4">
    <source>
        <dbReference type="Proteomes" id="UP001595847"/>
    </source>
</evidence>
<keyword evidence="4" id="KW-1185">Reference proteome</keyword>
<dbReference type="SUPFAM" id="SSF51430">
    <property type="entry name" value="NAD(P)-linked oxidoreductase"/>
    <property type="match status" value="1"/>
</dbReference>
<accession>A0ABV8FS03</accession>
<dbReference type="Gene3D" id="3.20.20.100">
    <property type="entry name" value="NADP-dependent oxidoreductase domain"/>
    <property type="match status" value="1"/>
</dbReference>
<dbReference type="Pfam" id="PF00248">
    <property type="entry name" value="Aldo_ket_red"/>
    <property type="match status" value="1"/>
</dbReference>
<dbReference type="InterPro" id="IPR018170">
    <property type="entry name" value="Aldo/ket_reductase_CS"/>
</dbReference>
<evidence type="ECO:0000256" key="1">
    <source>
        <dbReference type="ARBA" id="ARBA00023002"/>
    </source>
</evidence>
<dbReference type="InterPro" id="IPR050523">
    <property type="entry name" value="AKR_Detox_Biosynth"/>
</dbReference>
<dbReference type="PRINTS" id="PR00069">
    <property type="entry name" value="ALDKETRDTASE"/>
</dbReference>
<comment type="caution">
    <text evidence="3">The sequence shown here is derived from an EMBL/GenBank/DDBJ whole genome shotgun (WGS) entry which is preliminary data.</text>
</comment>
<dbReference type="EMBL" id="JBHSBH010000010">
    <property type="protein sequence ID" value="MFC3997488.1"/>
    <property type="molecule type" value="Genomic_DNA"/>
</dbReference>
<dbReference type="PANTHER" id="PTHR43364">
    <property type="entry name" value="NADH-SPECIFIC METHYLGLYOXAL REDUCTASE-RELATED"/>
    <property type="match status" value="1"/>
</dbReference>
<dbReference type="InterPro" id="IPR020471">
    <property type="entry name" value="AKR"/>
</dbReference>
<protein>
    <submittedName>
        <fullName evidence="3">Aldo/keto reductase</fullName>
    </submittedName>
</protein>
<evidence type="ECO:0000259" key="2">
    <source>
        <dbReference type="Pfam" id="PF00248"/>
    </source>
</evidence>
<sequence length="323" mass="34216">MDRRQLGRTGIEVSPIGLGCMQLSGGGLTAGFYPHIDQPTATSIVGAALDGGVDWFDTAELYGSGGSERALTTALAQRGIEPGGVTIATKWLPLLRTAASITHTVGARLEALQGFPIDLHQIHMPFGNLSSIPAQVRRMADLKESGRIRAVGVSNFSARQMTAAHNLLRSRGIELASNQVQVSLLKRDIERDGTLEAARRLGITLIAYSPLHSGLLTGKFHADPGLVAAVPRTRRAIGGFSPKALARTAPLIDELRAIGDAHGATPAQVALNWLVGFYGDTVIVIPGASRPHQAAESAGAMDLTLTARERDRLDELSRACTSR</sequence>
<keyword evidence="1" id="KW-0560">Oxidoreductase</keyword>